<keyword evidence="1" id="KW-1133">Transmembrane helix</keyword>
<protein>
    <submittedName>
        <fullName evidence="2">Putative membrane protein</fullName>
    </submittedName>
</protein>
<geneLocation type="plasmid" evidence="2 3">
    <name>pSDA1</name>
</geneLocation>
<name>K4RGB6_STRDJ</name>
<keyword evidence="1" id="KW-0812">Transmembrane</keyword>
<reference evidence="2 3" key="1">
    <citation type="journal article" date="2012" name="J. Bacteriol.">
        <title>Genome sequence of the bacterium Streptomyces davawensis JCM 4913 and heterologous production of the unique antibiotic roseoflavin.</title>
        <authorList>
            <person name="Jankowitsch F."/>
            <person name="Schwarz J."/>
            <person name="Ruckert C."/>
            <person name="Gust B."/>
            <person name="Szczepanowski R."/>
            <person name="Blom J."/>
            <person name="Pelzer S."/>
            <person name="Kalinowski J."/>
            <person name="Mack M."/>
        </authorList>
    </citation>
    <scope>NUCLEOTIDE SEQUENCE [LARGE SCALE GENOMIC DNA]</scope>
    <source>
        <strain evidence="3">DSM 101723 / JCM 4913 / KCC S-0913 / 768</strain>
        <plasmid evidence="2 3">pSDA1</plasmid>
    </source>
</reference>
<keyword evidence="3" id="KW-1185">Reference proteome</keyword>
<proteinExistence type="predicted"/>
<feature type="transmembrane region" description="Helical" evidence="1">
    <location>
        <begin position="16"/>
        <end position="41"/>
    </location>
</feature>
<sequence>MSSTPVNDDGQLPQRWAIILTAALGAGACAGAISAAGAWAYFHDPLVALPTGALGGFSAFWKVMKTMHSVVCR</sequence>
<feature type="transmembrane region" description="Helical" evidence="1">
    <location>
        <begin position="47"/>
        <end position="64"/>
    </location>
</feature>
<gene>
    <name evidence="2" type="ORF">BN159_p101</name>
</gene>
<dbReference type="Proteomes" id="UP000008043">
    <property type="component" value="Plasmid pSDA1"/>
</dbReference>
<dbReference type="KEGG" id="sdv:BN159_p101"/>
<evidence type="ECO:0000313" key="2">
    <source>
        <dbReference type="EMBL" id="CCK32973.1"/>
    </source>
</evidence>
<keyword evidence="1" id="KW-0472">Membrane</keyword>
<evidence type="ECO:0000256" key="1">
    <source>
        <dbReference type="SAM" id="Phobius"/>
    </source>
</evidence>
<keyword evidence="2" id="KW-0614">Plasmid</keyword>
<evidence type="ECO:0000313" key="3">
    <source>
        <dbReference type="Proteomes" id="UP000008043"/>
    </source>
</evidence>
<dbReference type="HOGENOM" id="CLU_2703140_0_0_11"/>
<dbReference type="RefSeq" id="WP_015449512.1">
    <property type="nucleotide sequence ID" value="NC_020545.1"/>
</dbReference>
<dbReference type="EMBL" id="HE971710">
    <property type="protein sequence ID" value="CCK32973.1"/>
    <property type="molecule type" value="Genomic_DNA"/>
</dbReference>
<organism evidence="3">
    <name type="scientific">Streptomyces davaonensis (strain DSM 101723 / JCM 4913 / KCC S-0913 / 768)</name>
    <dbReference type="NCBI Taxonomy" id="1214101"/>
    <lineage>
        <taxon>Bacteria</taxon>
        <taxon>Bacillati</taxon>
        <taxon>Actinomycetota</taxon>
        <taxon>Actinomycetes</taxon>
        <taxon>Kitasatosporales</taxon>
        <taxon>Streptomycetaceae</taxon>
        <taxon>Streptomyces</taxon>
    </lineage>
</organism>
<accession>K4RGB6</accession>
<dbReference type="AlphaFoldDB" id="K4RGB6"/>